<dbReference type="GO" id="GO:0003723">
    <property type="term" value="F:RNA binding"/>
    <property type="evidence" value="ECO:0007669"/>
    <property type="project" value="UniProtKB-UniRule"/>
</dbReference>
<dbReference type="PROSITE" id="PS50961">
    <property type="entry name" value="HTH_LA"/>
    <property type="match status" value="1"/>
</dbReference>
<feature type="region of interest" description="Disordered" evidence="3">
    <location>
        <begin position="1"/>
        <end position="268"/>
    </location>
</feature>
<dbReference type="EMBL" id="NDIQ01000001">
    <property type="protein sequence ID" value="PRT52969.1"/>
    <property type="molecule type" value="Genomic_DNA"/>
</dbReference>
<keyword evidence="6" id="KW-1185">Reference proteome</keyword>
<dbReference type="PANTHER" id="PTHR22792:SF132">
    <property type="entry name" value="LA-RELATED PROTEIN 1"/>
    <property type="match status" value="1"/>
</dbReference>
<reference evidence="5 6" key="1">
    <citation type="submission" date="2017-04" db="EMBL/GenBank/DDBJ databases">
        <title>Genome sequencing of [Candida] sorbophila.</title>
        <authorList>
            <person name="Ahn J.O."/>
        </authorList>
    </citation>
    <scope>NUCLEOTIDE SEQUENCE [LARGE SCALE GENOMIC DNA]</scope>
    <source>
        <strain evidence="5 6">DS02</strain>
    </source>
</reference>
<dbReference type="STRING" id="45607.A0A2T0FDF2"/>
<dbReference type="Gene3D" id="1.10.10.10">
    <property type="entry name" value="Winged helix-like DNA-binding domain superfamily/Winged helix DNA-binding domain"/>
    <property type="match status" value="1"/>
</dbReference>
<dbReference type="SMART" id="SM00715">
    <property type="entry name" value="LA"/>
    <property type="match status" value="1"/>
</dbReference>
<protein>
    <recommendedName>
        <fullName evidence="4">HTH La-type RNA-binding domain-containing protein</fullName>
    </recommendedName>
</protein>
<dbReference type="AlphaFoldDB" id="A0A2T0FDF2"/>
<evidence type="ECO:0000313" key="6">
    <source>
        <dbReference type="Proteomes" id="UP000238350"/>
    </source>
</evidence>
<dbReference type="InterPro" id="IPR036390">
    <property type="entry name" value="WH_DNA-bd_sf"/>
</dbReference>
<dbReference type="GO" id="GO:0010494">
    <property type="term" value="C:cytoplasmic stress granule"/>
    <property type="evidence" value="ECO:0007669"/>
    <property type="project" value="TreeGrafter"/>
</dbReference>
<dbReference type="InterPro" id="IPR045180">
    <property type="entry name" value="La_dom_prot"/>
</dbReference>
<dbReference type="Pfam" id="PF05383">
    <property type="entry name" value="La"/>
    <property type="match status" value="1"/>
</dbReference>
<dbReference type="Proteomes" id="UP000238350">
    <property type="component" value="Unassembled WGS sequence"/>
</dbReference>
<evidence type="ECO:0000313" key="5">
    <source>
        <dbReference type="EMBL" id="PRT52969.1"/>
    </source>
</evidence>
<dbReference type="InterPro" id="IPR006630">
    <property type="entry name" value="La_HTH"/>
</dbReference>
<sequence length="400" mass="42620">MSGVQSAPEASKPSSENAAKVSADASSEVKQSSPAPAGASDSAAPSDTAAHPAGASNSESEPKKAAAKAPPVRLAPAPVPTSSPWKATVRDAKPVQIPAAAALETSRKESKKEPAPKDRPKKNTGKEKWMPYTPVVITTPPGGTSGQSKPKQKSRSKQGGNRKHGNHSNHHHNNNNNGNAAQANGNASGSSSAHASASSNTDGASQSQSNAQNASKQNSTSNNSASNNGSAGQHHHRSHNNQGNSHNSNYRRGNQNKKDNDSHAKQVYQQAPVAASPYDIALGMLVQQMEYYFSIENLCKDIYLRRQMNSKGLVPISVLANFNRVRSLSKGDLNLVVMACRWAPSAEVVGEKVRLRKDWSQWVLPPNERLDQGLNEADDEEEDAPKFQVESAVPFIPKSR</sequence>
<accession>A0A2T0FDF2</accession>
<feature type="compositionally biased region" description="Basic and acidic residues" evidence="3">
    <location>
        <begin position="105"/>
        <end position="118"/>
    </location>
</feature>
<feature type="compositionally biased region" description="Basic residues" evidence="3">
    <location>
        <begin position="150"/>
        <end position="173"/>
    </location>
</feature>
<feature type="compositionally biased region" description="Low complexity" evidence="3">
    <location>
        <begin position="67"/>
        <end position="76"/>
    </location>
</feature>
<evidence type="ECO:0000256" key="2">
    <source>
        <dbReference type="PROSITE-ProRule" id="PRU00332"/>
    </source>
</evidence>
<dbReference type="CDD" id="cd07323">
    <property type="entry name" value="LAM"/>
    <property type="match status" value="1"/>
</dbReference>
<dbReference type="RefSeq" id="XP_024662915.1">
    <property type="nucleotide sequence ID" value="XM_024807147.1"/>
</dbReference>
<evidence type="ECO:0000256" key="3">
    <source>
        <dbReference type="SAM" id="MobiDB-lite"/>
    </source>
</evidence>
<name>A0A2T0FDF2_9ASCO</name>
<feature type="compositionally biased region" description="Low complexity" evidence="3">
    <location>
        <begin position="174"/>
        <end position="232"/>
    </location>
</feature>
<dbReference type="GeneID" id="36514338"/>
<evidence type="ECO:0000256" key="1">
    <source>
        <dbReference type="ARBA" id="ARBA00022884"/>
    </source>
</evidence>
<evidence type="ECO:0000259" key="4">
    <source>
        <dbReference type="PROSITE" id="PS50961"/>
    </source>
</evidence>
<proteinExistence type="predicted"/>
<dbReference type="SUPFAM" id="SSF46785">
    <property type="entry name" value="Winged helix' DNA-binding domain"/>
    <property type="match status" value="1"/>
</dbReference>
<dbReference type="GO" id="GO:0005829">
    <property type="term" value="C:cytosol"/>
    <property type="evidence" value="ECO:0007669"/>
    <property type="project" value="TreeGrafter"/>
</dbReference>
<dbReference type="InterPro" id="IPR036388">
    <property type="entry name" value="WH-like_DNA-bd_sf"/>
</dbReference>
<organism evidence="5 6">
    <name type="scientific">Wickerhamiella sorbophila</name>
    <dbReference type="NCBI Taxonomy" id="45607"/>
    <lineage>
        <taxon>Eukaryota</taxon>
        <taxon>Fungi</taxon>
        <taxon>Dikarya</taxon>
        <taxon>Ascomycota</taxon>
        <taxon>Saccharomycotina</taxon>
        <taxon>Dipodascomycetes</taxon>
        <taxon>Dipodascales</taxon>
        <taxon>Trichomonascaceae</taxon>
        <taxon>Wickerhamiella</taxon>
    </lineage>
</organism>
<feature type="compositionally biased region" description="Low complexity" evidence="3">
    <location>
        <begin position="131"/>
        <end position="149"/>
    </location>
</feature>
<feature type="domain" description="HTH La-type RNA-binding" evidence="4">
    <location>
        <begin position="275"/>
        <end position="365"/>
    </location>
</feature>
<keyword evidence="1 2" id="KW-0694">RNA-binding</keyword>
<dbReference type="OrthoDB" id="340227at2759"/>
<dbReference type="GO" id="GO:0045727">
    <property type="term" value="P:positive regulation of translation"/>
    <property type="evidence" value="ECO:0007669"/>
    <property type="project" value="TreeGrafter"/>
</dbReference>
<feature type="compositionally biased region" description="Low complexity" evidence="3">
    <location>
        <begin position="32"/>
        <end position="55"/>
    </location>
</feature>
<dbReference type="PANTHER" id="PTHR22792">
    <property type="entry name" value="LUPUS LA PROTEIN-RELATED"/>
    <property type="match status" value="1"/>
</dbReference>
<gene>
    <name evidence="5" type="ORF">B9G98_00589</name>
</gene>
<comment type="caution">
    <text evidence="5">The sequence shown here is derived from an EMBL/GenBank/DDBJ whole genome shotgun (WGS) entry which is preliminary data.</text>
</comment>